<evidence type="ECO:0000256" key="1">
    <source>
        <dbReference type="SAM" id="SignalP"/>
    </source>
</evidence>
<keyword evidence="1" id="KW-0732">Signal</keyword>
<dbReference type="EMBL" id="JAHQIW010006721">
    <property type="protein sequence ID" value="KAJ1370058.1"/>
    <property type="molecule type" value="Genomic_DNA"/>
</dbReference>
<evidence type="ECO:0000313" key="3">
    <source>
        <dbReference type="Proteomes" id="UP001196413"/>
    </source>
</evidence>
<accession>A0AAD5WHX2</accession>
<feature type="signal peptide" evidence="1">
    <location>
        <begin position="1"/>
        <end position="15"/>
    </location>
</feature>
<dbReference type="Proteomes" id="UP001196413">
    <property type="component" value="Unassembled WGS sequence"/>
</dbReference>
<gene>
    <name evidence="2" type="ORF">KIN20_031696</name>
</gene>
<keyword evidence="3" id="KW-1185">Reference proteome</keyword>
<evidence type="ECO:0008006" key="4">
    <source>
        <dbReference type="Google" id="ProtNLM"/>
    </source>
</evidence>
<organism evidence="2 3">
    <name type="scientific">Parelaphostrongylus tenuis</name>
    <name type="common">Meningeal worm</name>
    <dbReference type="NCBI Taxonomy" id="148309"/>
    <lineage>
        <taxon>Eukaryota</taxon>
        <taxon>Metazoa</taxon>
        <taxon>Ecdysozoa</taxon>
        <taxon>Nematoda</taxon>
        <taxon>Chromadorea</taxon>
        <taxon>Rhabditida</taxon>
        <taxon>Rhabditina</taxon>
        <taxon>Rhabditomorpha</taxon>
        <taxon>Strongyloidea</taxon>
        <taxon>Metastrongylidae</taxon>
        <taxon>Parelaphostrongylus</taxon>
    </lineage>
</organism>
<name>A0AAD5WHX2_PARTN</name>
<dbReference type="AlphaFoldDB" id="A0AAD5WHX2"/>
<reference evidence="2" key="1">
    <citation type="submission" date="2021-06" db="EMBL/GenBank/DDBJ databases">
        <title>Parelaphostrongylus tenuis whole genome reference sequence.</title>
        <authorList>
            <person name="Garwood T.J."/>
            <person name="Larsen P.A."/>
            <person name="Fountain-Jones N.M."/>
            <person name="Garbe J.R."/>
            <person name="Macchietto M.G."/>
            <person name="Kania S.A."/>
            <person name="Gerhold R.W."/>
            <person name="Richards J.E."/>
            <person name="Wolf T.M."/>
        </authorList>
    </citation>
    <scope>NUCLEOTIDE SEQUENCE</scope>
    <source>
        <strain evidence="2">MNPRO001-30</strain>
        <tissue evidence="2">Meninges</tissue>
    </source>
</reference>
<feature type="chain" id="PRO_5042189426" description="Secreted protein" evidence="1">
    <location>
        <begin position="16"/>
        <end position="65"/>
    </location>
</feature>
<protein>
    <recommendedName>
        <fullName evidence="4">Secreted protein</fullName>
    </recommendedName>
</protein>
<evidence type="ECO:0000313" key="2">
    <source>
        <dbReference type="EMBL" id="KAJ1370058.1"/>
    </source>
</evidence>
<sequence length="65" mass="7027">MLLNLLLLGLNAVSADHCASVPPSLWCANDELSKQCGFEDLCSRTVRLRANTKRRSAGSIALNLV</sequence>
<proteinExistence type="predicted"/>
<comment type="caution">
    <text evidence="2">The sequence shown here is derived from an EMBL/GenBank/DDBJ whole genome shotgun (WGS) entry which is preliminary data.</text>
</comment>